<evidence type="ECO:0000259" key="4">
    <source>
        <dbReference type="PROSITE" id="PS01124"/>
    </source>
</evidence>
<dbReference type="RefSeq" id="WP_193349807.1">
    <property type="nucleotide sequence ID" value="NZ_JAAIYO010000005.1"/>
</dbReference>
<accession>A0ABR9PQX9</accession>
<dbReference type="InterPro" id="IPR009057">
    <property type="entry name" value="Homeodomain-like_sf"/>
</dbReference>
<evidence type="ECO:0000313" key="6">
    <source>
        <dbReference type="Proteomes" id="UP001516472"/>
    </source>
</evidence>
<comment type="caution">
    <text evidence="5">The sequence shown here is derived from an EMBL/GenBank/DDBJ whole genome shotgun (WGS) entry which is preliminary data.</text>
</comment>
<keyword evidence="1" id="KW-0805">Transcription regulation</keyword>
<dbReference type="PANTHER" id="PTHR46796">
    <property type="entry name" value="HTH-TYPE TRANSCRIPTIONAL ACTIVATOR RHAS-RELATED"/>
    <property type="match status" value="1"/>
</dbReference>
<organism evidence="5 6">
    <name type="scientific">Corallococcus soli</name>
    <dbReference type="NCBI Taxonomy" id="2710757"/>
    <lineage>
        <taxon>Bacteria</taxon>
        <taxon>Pseudomonadati</taxon>
        <taxon>Myxococcota</taxon>
        <taxon>Myxococcia</taxon>
        <taxon>Myxococcales</taxon>
        <taxon>Cystobacterineae</taxon>
        <taxon>Myxococcaceae</taxon>
        <taxon>Corallococcus</taxon>
    </lineage>
</organism>
<keyword evidence="2" id="KW-0238">DNA-binding</keyword>
<evidence type="ECO:0000256" key="1">
    <source>
        <dbReference type="ARBA" id="ARBA00023015"/>
    </source>
</evidence>
<dbReference type="Pfam" id="PF12833">
    <property type="entry name" value="HTH_18"/>
    <property type="match status" value="1"/>
</dbReference>
<keyword evidence="3" id="KW-0804">Transcription</keyword>
<dbReference type="PROSITE" id="PS01124">
    <property type="entry name" value="HTH_ARAC_FAMILY_2"/>
    <property type="match status" value="1"/>
</dbReference>
<dbReference type="EMBL" id="JAAIYO010000005">
    <property type="protein sequence ID" value="MBE4750335.1"/>
    <property type="molecule type" value="Genomic_DNA"/>
</dbReference>
<protein>
    <submittedName>
        <fullName evidence="5">AraC family transcriptional regulator</fullName>
    </submittedName>
</protein>
<evidence type="ECO:0000256" key="2">
    <source>
        <dbReference type="ARBA" id="ARBA00023125"/>
    </source>
</evidence>
<dbReference type="InterPro" id="IPR050204">
    <property type="entry name" value="AraC_XylS_family_regulators"/>
</dbReference>
<dbReference type="Gene3D" id="1.10.10.60">
    <property type="entry name" value="Homeodomain-like"/>
    <property type="match status" value="1"/>
</dbReference>
<reference evidence="5 6" key="1">
    <citation type="submission" date="2020-02" db="EMBL/GenBank/DDBJ databases">
        <authorList>
            <person name="Babadi Z.K."/>
            <person name="Risdian C."/>
            <person name="Ebrahimipour G.H."/>
            <person name="Wink J."/>
        </authorList>
    </citation>
    <scope>NUCLEOTIDE SEQUENCE [LARGE SCALE GENOMIC DNA]</scope>
    <source>
        <strain evidence="5 6">ZKHCc1 1396</strain>
    </source>
</reference>
<dbReference type="InterPro" id="IPR046532">
    <property type="entry name" value="DUF6597"/>
</dbReference>
<proteinExistence type="predicted"/>
<dbReference type="Proteomes" id="UP001516472">
    <property type="component" value="Unassembled WGS sequence"/>
</dbReference>
<dbReference type="SUPFAM" id="SSF46689">
    <property type="entry name" value="Homeodomain-like"/>
    <property type="match status" value="1"/>
</dbReference>
<feature type="domain" description="HTH araC/xylS-type" evidence="4">
    <location>
        <begin position="146"/>
        <end position="244"/>
    </location>
</feature>
<sequence length="261" mass="28054">MRYVEVLPCPALAPYVRCYWALEASGPQGAPHRVMPDGCLDILVDLSDGVRPRAVGAMRTAAVVSLTYPTSILAVRFRPGGARPFLGLPVQALTDAQVALEDLWPKSAREGWERLAEAGGLRARFALLERLLLERLPARAEDPGVAHAVALIEAARGRVAVRSLEQVMGVGARQVERRFLATVGLSPKVLCRIERLQHALALLQGPRAVEGAELALAAGYYDQAHQVREFRALAGLTPGAYARERAQAEVGFVQSPDAAGA</sequence>
<name>A0ABR9PQX9_9BACT</name>
<dbReference type="SMART" id="SM00342">
    <property type="entry name" value="HTH_ARAC"/>
    <property type="match status" value="1"/>
</dbReference>
<evidence type="ECO:0000313" key="5">
    <source>
        <dbReference type="EMBL" id="MBE4750335.1"/>
    </source>
</evidence>
<dbReference type="InterPro" id="IPR018060">
    <property type="entry name" value="HTH_AraC"/>
</dbReference>
<dbReference type="PANTHER" id="PTHR46796:SF15">
    <property type="entry name" value="BLL1074 PROTEIN"/>
    <property type="match status" value="1"/>
</dbReference>
<dbReference type="Pfam" id="PF20240">
    <property type="entry name" value="DUF6597"/>
    <property type="match status" value="1"/>
</dbReference>
<evidence type="ECO:0000256" key="3">
    <source>
        <dbReference type="ARBA" id="ARBA00023163"/>
    </source>
</evidence>
<keyword evidence="6" id="KW-1185">Reference proteome</keyword>
<gene>
    <name evidence="5" type="ORF">G4177_19395</name>
</gene>